<dbReference type="InterPro" id="IPR013752">
    <property type="entry name" value="KPA_reductase"/>
</dbReference>
<comment type="function">
    <text evidence="4">Catalyzes the NADPH-dependent reduction of ketopantoate into pantoic acid.</text>
</comment>
<evidence type="ECO:0000256" key="1">
    <source>
        <dbReference type="ARBA" id="ARBA00007870"/>
    </source>
</evidence>
<organism evidence="7 8">
    <name type="scientific">Rugosimonospora acidiphila</name>
    <dbReference type="NCBI Taxonomy" id="556531"/>
    <lineage>
        <taxon>Bacteria</taxon>
        <taxon>Bacillati</taxon>
        <taxon>Actinomycetota</taxon>
        <taxon>Actinomycetes</taxon>
        <taxon>Micromonosporales</taxon>
        <taxon>Micromonosporaceae</taxon>
        <taxon>Rugosimonospora</taxon>
    </lineage>
</organism>
<evidence type="ECO:0000313" key="7">
    <source>
        <dbReference type="EMBL" id="GAA5189925.1"/>
    </source>
</evidence>
<dbReference type="SUPFAM" id="SSF48179">
    <property type="entry name" value="6-phosphogluconate dehydrogenase C-terminal domain-like"/>
    <property type="match status" value="1"/>
</dbReference>
<dbReference type="Proteomes" id="UP001501570">
    <property type="component" value="Unassembled WGS sequence"/>
</dbReference>
<keyword evidence="4" id="KW-0566">Pantothenate biosynthesis</keyword>
<evidence type="ECO:0000256" key="3">
    <source>
        <dbReference type="ARBA" id="ARBA00023002"/>
    </source>
</evidence>
<dbReference type="PANTHER" id="PTHR21708">
    <property type="entry name" value="PROBABLE 2-DEHYDROPANTOATE 2-REDUCTASE"/>
    <property type="match status" value="1"/>
</dbReference>
<dbReference type="EMBL" id="BAABJQ010000013">
    <property type="protein sequence ID" value="GAA5189925.1"/>
    <property type="molecule type" value="Genomic_DNA"/>
</dbReference>
<feature type="domain" description="Ketopantoate reductase C-terminal" evidence="6">
    <location>
        <begin position="144"/>
        <end position="266"/>
    </location>
</feature>
<evidence type="ECO:0000259" key="6">
    <source>
        <dbReference type="Pfam" id="PF08546"/>
    </source>
</evidence>
<sequence>MVLCARRHPEHPTVRLERGDEIHDLPIPIISEPSAAREVDWALLATKAHQTAGAAVWFRALMGWGTTLTVVQNGLNHLDRVAPYVLESAGVLPALAYVAAETVSPGRVRQTFDEGLVVPAGPLGEGLADLLDGSFLPVRRTADFVTESWRKLLLNLALNPVTAMTGRPVGMLRGAGVRPLIEALINEAANVGRAAGANLSPADVDGCLALIDSLPADYGTSMLSDRRAGREMETEAIVGEVVRAADKVGMPAPRSHTLLVLLRALERPAPVLAPAA</sequence>
<keyword evidence="3 4" id="KW-0560">Oxidoreductase</keyword>
<evidence type="ECO:0000259" key="5">
    <source>
        <dbReference type="Pfam" id="PF02558"/>
    </source>
</evidence>
<comment type="similarity">
    <text evidence="1 4">Belongs to the ketopantoate reductase family.</text>
</comment>
<dbReference type="PANTHER" id="PTHR21708:SF26">
    <property type="entry name" value="2-DEHYDROPANTOATE 2-REDUCTASE"/>
    <property type="match status" value="1"/>
</dbReference>
<name>A0ABP9S221_9ACTN</name>
<dbReference type="InterPro" id="IPR013332">
    <property type="entry name" value="KPR_N"/>
</dbReference>
<accession>A0ABP9S221</accession>
<dbReference type="InterPro" id="IPR008927">
    <property type="entry name" value="6-PGluconate_DH-like_C_sf"/>
</dbReference>
<proteinExistence type="inferred from homology"/>
<protein>
    <recommendedName>
        <fullName evidence="4">2-dehydropantoate 2-reductase</fullName>
        <ecNumber evidence="4">1.1.1.169</ecNumber>
    </recommendedName>
    <alternativeName>
        <fullName evidence="4">Ketopantoate reductase</fullName>
    </alternativeName>
</protein>
<reference evidence="8" key="1">
    <citation type="journal article" date="2019" name="Int. J. Syst. Evol. Microbiol.">
        <title>The Global Catalogue of Microorganisms (GCM) 10K type strain sequencing project: providing services to taxonomists for standard genome sequencing and annotation.</title>
        <authorList>
            <consortium name="The Broad Institute Genomics Platform"/>
            <consortium name="The Broad Institute Genome Sequencing Center for Infectious Disease"/>
            <person name="Wu L."/>
            <person name="Ma J."/>
        </authorList>
    </citation>
    <scope>NUCLEOTIDE SEQUENCE [LARGE SCALE GENOMIC DNA]</scope>
    <source>
        <strain evidence="8">JCM 18304</strain>
    </source>
</reference>
<dbReference type="InterPro" id="IPR051402">
    <property type="entry name" value="KPR-Related"/>
</dbReference>
<evidence type="ECO:0000256" key="4">
    <source>
        <dbReference type="RuleBase" id="RU362068"/>
    </source>
</evidence>
<evidence type="ECO:0000256" key="2">
    <source>
        <dbReference type="ARBA" id="ARBA00022857"/>
    </source>
</evidence>
<gene>
    <name evidence="7" type="ORF">GCM10023322_43800</name>
</gene>
<dbReference type="InterPro" id="IPR013328">
    <property type="entry name" value="6PGD_dom2"/>
</dbReference>
<keyword evidence="2 4" id="KW-0521">NADP</keyword>
<evidence type="ECO:0000313" key="8">
    <source>
        <dbReference type="Proteomes" id="UP001501570"/>
    </source>
</evidence>
<comment type="caution">
    <text evidence="7">The sequence shown here is derived from an EMBL/GenBank/DDBJ whole genome shotgun (WGS) entry which is preliminary data.</text>
</comment>
<dbReference type="NCBIfam" id="TIGR00745">
    <property type="entry name" value="apbA_panE"/>
    <property type="match status" value="1"/>
</dbReference>
<dbReference type="Gene3D" id="3.40.50.720">
    <property type="entry name" value="NAD(P)-binding Rossmann-like Domain"/>
    <property type="match status" value="1"/>
</dbReference>
<dbReference type="Gene3D" id="1.10.1040.10">
    <property type="entry name" value="N-(1-d-carboxylethyl)-l-norvaline Dehydrogenase, domain 2"/>
    <property type="match status" value="1"/>
</dbReference>
<keyword evidence="8" id="KW-1185">Reference proteome</keyword>
<comment type="pathway">
    <text evidence="4">Cofactor biosynthesis; (R)-pantothenate biosynthesis; (R)-pantoate from 3-methyl-2-oxobutanoate: step 2/2.</text>
</comment>
<feature type="domain" description="Ketopantoate reductase N-terminal" evidence="5">
    <location>
        <begin position="19"/>
        <end position="118"/>
    </location>
</feature>
<comment type="catalytic activity">
    <reaction evidence="4">
        <text>(R)-pantoate + NADP(+) = 2-dehydropantoate + NADPH + H(+)</text>
        <dbReference type="Rhea" id="RHEA:16233"/>
        <dbReference type="ChEBI" id="CHEBI:11561"/>
        <dbReference type="ChEBI" id="CHEBI:15378"/>
        <dbReference type="ChEBI" id="CHEBI:15980"/>
        <dbReference type="ChEBI" id="CHEBI:57783"/>
        <dbReference type="ChEBI" id="CHEBI:58349"/>
        <dbReference type="EC" id="1.1.1.169"/>
    </reaction>
</comment>
<dbReference type="EC" id="1.1.1.169" evidence="4"/>
<dbReference type="Pfam" id="PF08546">
    <property type="entry name" value="ApbA_C"/>
    <property type="match status" value="1"/>
</dbReference>
<dbReference type="InterPro" id="IPR003710">
    <property type="entry name" value="ApbA"/>
</dbReference>
<dbReference type="Pfam" id="PF02558">
    <property type="entry name" value="ApbA"/>
    <property type="match status" value="1"/>
</dbReference>